<dbReference type="InterPro" id="IPR000086">
    <property type="entry name" value="NUDIX_hydrolase_dom"/>
</dbReference>
<organism evidence="2 3">
    <name type="scientific">Aphanomyces euteiches</name>
    <dbReference type="NCBI Taxonomy" id="100861"/>
    <lineage>
        <taxon>Eukaryota</taxon>
        <taxon>Sar</taxon>
        <taxon>Stramenopiles</taxon>
        <taxon>Oomycota</taxon>
        <taxon>Saprolegniomycetes</taxon>
        <taxon>Saprolegniales</taxon>
        <taxon>Verrucalvaceae</taxon>
        <taxon>Aphanomyces</taxon>
    </lineage>
</organism>
<dbReference type="EMBL" id="VJMJ01000009">
    <property type="protein sequence ID" value="KAF0744674.1"/>
    <property type="molecule type" value="Genomic_DNA"/>
</dbReference>
<comment type="caution">
    <text evidence="2">The sequence shown here is derived from an EMBL/GenBank/DDBJ whole genome shotgun (WGS) entry which is preliminary data.</text>
</comment>
<sequence length="302" mass="34703">MPRRPFDFLHLIRRCNRHDESLYLPLTLQAHSQSKNEVVVGKIRKDWIQRLEPFQDVFDWSRIEAQVHLHPCYDTEQLRTAAIQRVAKAMKAEKWRDEAYGARRLDSTTEPWFRVDRSASTFFGISQFGCHLNGFVRHSAHPHDLSIWLAVRDPSKTIDPGKLDSLVGGGLPWGVSPRENMLKECEEEAGFHRDQLAQDMVSTGVLTWVSDEPYGFKFNTMHVYDVALPPSWTPLNQDGEVASFKLWSVDEVLDALQTCPDDFKPDICHLLIDFFIRHGILTPESCIDFVSLCSELHAQAPF</sequence>
<dbReference type="SUPFAM" id="SSF55811">
    <property type="entry name" value="Nudix"/>
    <property type="match status" value="1"/>
</dbReference>
<dbReference type="PANTHER" id="PTHR13622">
    <property type="entry name" value="THIAMIN PYROPHOSPHOKINASE"/>
    <property type="match status" value="1"/>
</dbReference>
<dbReference type="VEuPathDB" id="FungiDB:AeMF1_018515"/>
<proteinExistence type="predicted"/>
<dbReference type="PANTHER" id="PTHR13622:SF8">
    <property type="entry name" value="THIAMIN PYROPHOSPHOKINASE 1"/>
    <property type="match status" value="1"/>
</dbReference>
<dbReference type="InterPro" id="IPR031804">
    <property type="entry name" value="DUF4743"/>
</dbReference>
<reference evidence="2 3" key="1">
    <citation type="submission" date="2019-07" db="EMBL/GenBank/DDBJ databases">
        <title>Genomics analysis of Aphanomyces spp. identifies a new class of oomycete effector associated with host adaptation.</title>
        <authorList>
            <person name="Gaulin E."/>
        </authorList>
    </citation>
    <scope>NUCLEOTIDE SEQUENCE [LARGE SCALE GENOMIC DNA]</scope>
    <source>
        <strain evidence="2 3">ATCC 201684</strain>
    </source>
</reference>
<accession>A0A6G0XVU9</accession>
<name>A0A6G0XVU9_9STRA</name>
<evidence type="ECO:0000313" key="2">
    <source>
        <dbReference type="EMBL" id="KAF0744674.1"/>
    </source>
</evidence>
<evidence type="ECO:0000259" key="1">
    <source>
        <dbReference type="PROSITE" id="PS51462"/>
    </source>
</evidence>
<dbReference type="InterPro" id="IPR015797">
    <property type="entry name" value="NUDIX_hydrolase-like_dom_sf"/>
</dbReference>
<dbReference type="Pfam" id="PF15916">
    <property type="entry name" value="DUF4743"/>
    <property type="match status" value="1"/>
</dbReference>
<dbReference type="Pfam" id="PF00293">
    <property type="entry name" value="NUDIX"/>
    <property type="match status" value="1"/>
</dbReference>
<gene>
    <name evidence="2" type="ORF">Ae201684_001132</name>
</gene>
<feature type="domain" description="Nudix hydrolase" evidence="1">
    <location>
        <begin position="130"/>
        <end position="269"/>
    </location>
</feature>
<dbReference type="Gene3D" id="3.90.79.10">
    <property type="entry name" value="Nucleoside Triphosphate Pyrophosphohydrolase"/>
    <property type="match status" value="1"/>
</dbReference>
<protein>
    <recommendedName>
        <fullName evidence="1">Nudix hydrolase domain-containing protein</fullName>
    </recommendedName>
</protein>
<evidence type="ECO:0000313" key="3">
    <source>
        <dbReference type="Proteomes" id="UP000481153"/>
    </source>
</evidence>
<dbReference type="GO" id="GO:0044715">
    <property type="term" value="F:8-oxo-dGDP phosphatase activity"/>
    <property type="evidence" value="ECO:0007669"/>
    <property type="project" value="UniProtKB-ARBA"/>
</dbReference>
<dbReference type="PROSITE" id="PS51462">
    <property type="entry name" value="NUDIX"/>
    <property type="match status" value="1"/>
</dbReference>
<dbReference type="CDD" id="cd03676">
    <property type="entry name" value="NUDIX_Tnr3_like"/>
    <property type="match status" value="1"/>
</dbReference>
<dbReference type="Proteomes" id="UP000481153">
    <property type="component" value="Unassembled WGS sequence"/>
</dbReference>
<keyword evidence="3" id="KW-1185">Reference proteome</keyword>
<dbReference type="FunFam" id="3.90.79.10:FF:000019">
    <property type="entry name" value="Thiamin pyrophosphokinase, putative"/>
    <property type="match status" value="1"/>
</dbReference>
<dbReference type="AlphaFoldDB" id="A0A6G0XVU9"/>